<feature type="transmembrane region" description="Helical" evidence="11">
    <location>
        <begin position="36"/>
        <end position="57"/>
    </location>
</feature>
<dbReference type="PROSITE" id="PS00449">
    <property type="entry name" value="ATPASE_A"/>
    <property type="match status" value="1"/>
</dbReference>
<comment type="subcellular location">
    <subcellularLocation>
        <location evidence="11 12">Cell membrane</location>
        <topology evidence="11 12">Multi-pass membrane protein</topology>
    </subcellularLocation>
    <subcellularLocation>
        <location evidence="1">Membrane</location>
        <topology evidence="1">Multi-pass membrane protein</topology>
    </subcellularLocation>
</comment>
<name>A0ABM8IQS6_9FIRM</name>
<dbReference type="InterPro" id="IPR000568">
    <property type="entry name" value="ATP_synth_F0_asu"/>
</dbReference>
<accession>A0ABM8IQS6</accession>
<evidence type="ECO:0000313" key="13">
    <source>
        <dbReference type="EMBL" id="BEH91748.1"/>
    </source>
</evidence>
<dbReference type="NCBIfam" id="TIGR01131">
    <property type="entry name" value="ATP_synt_6_or_A"/>
    <property type="match status" value="1"/>
</dbReference>
<comment type="similarity">
    <text evidence="2 11 12">Belongs to the ATPase A chain family.</text>
</comment>
<evidence type="ECO:0000313" key="14">
    <source>
        <dbReference type="Proteomes" id="UP001432099"/>
    </source>
</evidence>
<reference evidence="13" key="1">
    <citation type="journal article" date="2024" name="Int. J. Syst. Evol. Microbiol.">
        <title>Turicibacter faecis sp. nov., isolated from faeces of heart failure mouse model.</title>
        <authorList>
            <person name="Imamura Y."/>
            <person name="Motooka D."/>
            <person name="Nakajima Y."/>
            <person name="Ito S."/>
            <person name="Kitakaze M."/>
            <person name="Iida T."/>
            <person name="Nakamura S."/>
        </authorList>
    </citation>
    <scope>NUCLEOTIDE SEQUENCE</scope>
    <source>
        <strain evidence="13">TC023</strain>
    </source>
</reference>
<evidence type="ECO:0000256" key="8">
    <source>
        <dbReference type="ARBA" id="ARBA00023065"/>
    </source>
</evidence>
<evidence type="ECO:0000256" key="3">
    <source>
        <dbReference type="ARBA" id="ARBA00022448"/>
    </source>
</evidence>
<protein>
    <recommendedName>
        <fullName evidence="11 12">ATP synthase subunit a</fullName>
    </recommendedName>
    <alternativeName>
        <fullName evidence="11">ATP synthase F0 sector subunit a</fullName>
    </alternativeName>
    <alternativeName>
        <fullName evidence="11">F-ATPase subunit 6</fullName>
    </alternativeName>
</protein>
<evidence type="ECO:0000256" key="9">
    <source>
        <dbReference type="ARBA" id="ARBA00023136"/>
    </source>
</evidence>
<gene>
    <name evidence="13" type="primary">atpA_2</name>
    <name evidence="11" type="synonym">atpB</name>
    <name evidence="13" type="ORF">T23_18500</name>
</gene>
<keyword evidence="8 11" id="KW-0406">Ion transport</keyword>
<proteinExistence type="inferred from homology"/>
<keyword evidence="7 11" id="KW-1133">Transmembrane helix</keyword>
<dbReference type="RefSeq" id="WP_161832442.1">
    <property type="nucleotide sequence ID" value="NZ_AP028127.1"/>
</dbReference>
<evidence type="ECO:0000256" key="2">
    <source>
        <dbReference type="ARBA" id="ARBA00006810"/>
    </source>
</evidence>
<evidence type="ECO:0000256" key="4">
    <source>
        <dbReference type="ARBA" id="ARBA00022547"/>
    </source>
</evidence>
<dbReference type="Gene3D" id="1.20.120.220">
    <property type="entry name" value="ATP synthase, F0 complex, subunit A"/>
    <property type="match status" value="1"/>
</dbReference>
<keyword evidence="14" id="KW-1185">Reference proteome</keyword>
<dbReference type="HAMAP" id="MF_01393">
    <property type="entry name" value="ATP_synth_a_bact"/>
    <property type="match status" value="1"/>
</dbReference>
<dbReference type="PANTHER" id="PTHR42823:SF3">
    <property type="entry name" value="ATP SYNTHASE SUBUNIT A, CHLOROPLASTIC"/>
    <property type="match status" value="1"/>
</dbReference>
<evidence type="ECO:0000256" key="10">
    <source>
        <dbReference type="ARBA" id="ARBA00023310"/>
    </source>
</evidence>
<feature type="transmembrane region" description="Helical" evidence="11">
    <location>
        <begin position="215"/>
        <end position="234"/>
    </location>
</feature>
<keyword evidence="11" id="KW-1003">Cell membrane</keyword>
<evidence type="ECO:0000256" key="12">
    <source>
        <dbReference type="RuleBase" id="RU000483"/>
    </source>
</evidence>
<evidence type="ECO:0000256" key="7">
    <source>
        <dbReference type="ARBA" id="ARBA00022989"/>
    </source>
</evidence>
<dbReference type="PRINTS" id="PR00123">
    <property type="entry name" value="ATPASEA"/>
</dbReference>
<evidence type="ECO:0000256" key="6">
    <source>
        <dbReference type="ARBA" id="ARBA00022781"/>
    </source>
</evidence>
<comment type="function">
    <text evidence="11 12">Key component of the proton channel; it plays a direct role in the translocation of protons across the membrane.</text>
</comment>
<evidence type="ECO:0000256" key="5">
    <source>
        <dbReference type="ARBA" id="ARBA00022692"/>
    </source>
</evidence>
<dbReference type="InterPro" id="IPR045082">
    <property type="entry name" value="ATP_syn_F0_a_bact/chloroplast"/>
</dbReference>
<feature type="transmembrane region" description="Helical" evidence="11">
    <location>
        <begin position="124"/>
        <end position="143"/>
    </location>
</feature>
<dbReference type="Pfam" id="PF00119">
    <property type="entry name" value="ATP-synt_A"/>
    <property type="match status" value="1"/>
</dbReference>
<dbReference type="CDD" id="cd00310">
    <property type="entry name" value="ATP-synt_Fo_a_6"/>
    <property type="match status" value="1"/>
</dbReference>
<keyword evidence="3 11" id="KW-0813">Transport</keyword>
<dbReference type="Proteomes" id="UP001432099">
    <property type="component" value="Chromosome"/>
</dbReference>
<keyword evidence="6 11" id="KW-0375">Hydrogen ion transport</keyword>
<dbReference type="InterPro" id="IPR023011">
    <property type="entry name" value="ATP_synth_F0_asu_AS"/>
</dbReference>
<dbReference type="EMBL" id="AP028127">
    <property type="protein sequence ID" value="BEH91748.1"/>
    <property type="molecule type" value="Genomic_DNA"/>
</dbReference>
<organism evidence="13 14">
    <name type="scientific">Turicibacter faecis</name>
    <dbReference type="NCBI Taxonomy" id="2963365"/>
    <lineage>
        <taxon>Bacteria</taxon>
        <taxon>Bacillati</taxon>
        <taxon>Bacillota</taxon>
        <taxon>Erysipelotrichia</taxon>
        <taxon>Erysipelotrichales</taxon>
        <taxon>Turicibacteraceae</taxon>
        <taxon>Turicibacter</taxon>
    </lineage>
</organism>
<evidence type="ECO:0000256" key="11">
    <source>
        <dbReference type="HAMAP-Rule" id="MF_01393"/>
    </source>
</evidence>
<keyword evidence="5 11" id="KW-0812">Transmembrane</keyword>
<sequence>MNPLLMKIAIGESDGTGLFKIFNPGTEMKSIVNPTVFNSVVLVLVLSVFFIICGNAVKKADPTKPSKGIVLLLELLVTGIEGLVEQTMGLKHLNFAPFIGTLAAYLVCANLLGLLGLSAPTSDYNVTLALAVITIVVMIGSGIKAKGIGGYLYDTYLGDFPFLLPLNITGELAKPISLSFRLFGNILSGGIIMSLIYQALGWFSPLIAPALHGYFDVFSGVIQTLIFIMLTMIWSQGAME</sequence>
<evidence type="ECO:0000256" key="1">
    <source>
        <dbReference type="ARBA" id="ARBA00004141"/>
    </source>
</evidence>
<keyword evidence="4 11" id="KW-0138">CF(0)</keyword>
<feature type="transmembrane region" description="Helical" evidence="11">
    <location>
        <begin position="95"/>
        <end position="117"/>
    </location>
</feature>
<keyword evidence="10 11" id="KW-0066">ATP synthesis</keyword>
<keyword evidence="9 11" id="KW-0472">Membrane</keyword>
<dbReference type="PANTHER" id="PTHR42823">
    <property type="entry name" value="ATP SYNTHASE SUBUNIT A, CHLOROPLASTIC"/>
    <property type="match status" value="1"/>
</dbReference>
<feature type="transmembrane region" description="Helical" evidence="11">
    <location>
        <begin position="182"/>
        <end position="203"/>
    </location>
</feature>
<dbReference type="SUPFAM" id="SSF81336">
    <property type="entry name" value="F1F0 ATP synthase subunit A"/>
    <property type="match status" value="1"/>
</dbReference>
<dbReference type="InterPro" id="IPR035908">
    <property type="entry name" value="F0_ATP_A_sf"/>
</dbReference>